<keyword evidence="3" id="KW-1185">Reference proteome</keyword>
<dbReference type="RefSeq" id="XP_013313279.1">
    <property type="nucleotide sequence ID" value="XM_013457825.1"/>
</dbReference>
<dbReference type="GeneID" id="25330228"/>
<protein>
    <recommendedName>
        <fullName evidence="1">F-box domain-containing protein</fullName>
    </recommendedName>
</protein>
<dbReference type="HOGENOM" id="CLU_1885799_0_0_1"/>
<evidence type="ECO:0000259" key="1">
    <source>
        <dbReference type="PROSITE" id="PS50181"/>
    </source>
</evidence>
<dbReference type="InterPro" id="IPR001810">
    <property type="entry name" value="F-box_dom"/>
</dbReference>
<feature type="domain" description="F-box" evidence="1">
    <location>
        <begin position="1"/>
        <end position="44"/>
    </location>
</feature>
<dbReference type="Proteomes" id="UP000054342">
    <property type="component" value="Unassembled WGS sequence"/>
</dbReference>
<dbReference type="EMBL" id="KN847321">
    <property type="protein sequence ID" value="KIW52695.1"/>
    <property type="molecule type" value="Genomic_DNA"/>
</dbReference>
<proteinExistence type="predicted"/>
<dbReference type="PROSITE" id="PS50181">
    <property type="entry name" value="FBOX"/>
    <property type="match status" value="1"/>
</dbReference>
<gene>
    <name evidence="2" type="ORF">PV05_08320</name>
</gene>
<name>A0A0D2EDD2_9EURO</name>
<dbReference type="STRING" id="348802.A0A0D2EDD2"/>
<reference evidence="2 3" key="1">
    <citation type="submission" date="2015-01" db="EMBL/GenBank/DDBJ databases">
        <title>The Genome Sequence of Exophiala xenobiotica CBS118157.</title>
        <authorList>
            <consortium name="The Broad Institute Genomics Platform"/>
            <person name="Cuomo C."/>
            <person name="de Hoog S."/>
            <person name="Gorbushina A."/>
            <person name="Stielow B."/>
            <person name="Teixiera M."/>
            <person name="Abouelleil A."/>
            <person name="Chapman S.B."/>
            <person name="Priest M."/>
            <person name="Young S.K."/>
            <person name="Wortman J."/>
            <person name="Nusbaum C."/>
            <person name="Birren B."/>
        </authorList>
    </citation>
    <scope>NUCLEOTIDE SEQUENCE [LARGE SCALE GENOMIC DNA]</scope>
    <source>
        <strain evidence="2 3">CBS 118157</strain>
    </source>
</reference>
<sequence>MPELPNEILQTIVRHLESLRDVKNVRLANKTFAMMAEPILFYRVELVPYVDCLEGFAQTMENNPTIARHVRILLYEVSMRYNTDFSVGSEHATGQAAAFNRHLEDNSLHYHEQATEVMLFSRVQSLPGLTDIYRP</sequence>
<dbReference type="AlphaFoldDB" id="A0A0D2EDD2"/>
<evidence type="ECO:0000313" key="2">
    <source>
        <dbReference type="EMBL" id="KIW52695.1"/>
    </source>
</evidence>
<accession>A0A0D2EDD2</accession>
<evidence type="ECO:0000313" key="3">
    <source>
        <dbReference type="Proteomes" id="UP000054342"/>
    </source>
</evidence>
<organism evidence="2 3">
    <name type="scientific">Exophiala xenobiotica</name>
    <dbReference type="NCBI Taxonomy" id="348802"/>
    <lineage>
        <taxon>Eukaryota</taxon>
        <taxon>Fungi</taxon>
        <taxon>Dikarya</taxon>
        <taxon>Ascomycota</taxon>
        <taxon>Pezizomycotina</taxon>
        <taxon>Eurotiomycetes</taxon>
        <taxon>Chaetothyriomycetidae</taxon>
        <taxon>Chaetothyriales</taxon>
        <taxon>Herpotrichiellaceae</taxon>
        <taxon>Exophiala</taxon>
    </lineage>
</organism>
<dbReference type="OrthoDB" id="4161554at2759"/>